<dbReference type="Gene3D" id="2.60.450.10">
    <property type="entry name" value="Lipopolysaccharide (LPS) transport protein A like domain"/>
    <property type="match status" value="2"/>
</dbReference>
<protein>
    <recommendedName>
        <fullName evidence="6">Organic solvent tolerance-like N-terminal domain-containing protein</fullName>
    </recommendedName>
</protein>
<accession>A0A9D1NKK9</accession>
<reference evidence="4" key="2">
    <citation type="journal article" date="2021" name="PeerJ">
        <title>Extensive microbial diversity within the chicken gut microbiome revealed by metagenomics and culture.</title>
        <authorList>
            <person name="Gilroy R."/>
            <person name="Ravi A."/>
            <person name="Getino M."/>
            <person name="Pursley I."/>
            <person name="Horton D.L."/>
            <person name="Alikhan N.F."/>
            <person name="Baker D."/>
            <person name="Gharbi K."/>
            <person name="Hall N."/>
            <person name="Watson M."/>
            <person name="Adriaenssens E.M."/>
            <person name="Foster-Nyarko E."/>
            <person name="Jarju S."/>
            <person name="Secka A."/>
            <person name="Antonio M."/>
            <person name="Oren A."/>
            <person name="Chaudhuri R.R."/>
            <person name="La Ragione R."/>
            <person name="Hildebrand F."/>
            <person name="Pallen M.J."/>
        </authorList>
    </citation>
    <scope>NUCLEOTIDE SEQUENCE</scope>
    <source>
        <strain evidence="4">10669</strain>
    </source>
</reference>
<organism evidence="4 5">
    <name type="scientific">Candidatus Spyradosoma merdigallinarum</name>
    <dbReference type="NCBI Taxonomy" id="2840950"/>
    <lineage>
        <taxon>Bacteria</taxon>
        <taxon>Pseudomonadati</taxon>
        <taxon>Verrucomicrobiota</taxon>
        <taxon>Opitutia</taxon>
        <taxon>Opitutia incertae sedis</taxon>
        <taxon>Candidatus Spyradosoma</taxon>
    </lineage>
</organism>
<dbReference type="PANTHER" id="PTHR36504">
    <property type="entry name" value="LIPOPOLYSACCHARIDE EXPORT SYSTEM PROTEIN LPTA"/>
    <property type="match status" value="1"/>
</dbReference>
<dbReference type="GO" id="GO:0015920">
    <property type="term" value="P:lipopolysaccharide transport"/>
    <property type="evidence" value="ECO:0007669"/>
    <property type="project" value="TreeGrafter"/>
</dbReference>
<dbReference type="GO" id="GO:0030288">
    <property type="term" value="C:outer membrane-bounded periplasmic space"/>
    <property type="evidence" value="ECO:0007669"/>
    <property type="project" value="TreeGrafter"/>
</dbReference>
<gene>
    <name evidence="4" type="ORF">IAC75_07005</name>
</gene>
<sequence length="846" mass="89995">MMKKIPHKLLSCASLFAAALVPASLLGESSHQVNIEEIRDLKLSGFSDDGGGELKWRLEAASAEAASQSKAEDIRRTSWNLKDLRLLTFGSQGEVFAKMTSALGVFNPEKREAESAEKVSVDGDGFSVRGKGWSWRGEGHENLIRVHDDVFVSLELPDGNETLSVMADALLIRGEDERTTLVFSGGVVVLYGETTMNCDALEILVLGDGSEAAGFEEEKKSGGSGLKDKIMRIGGNGNVRVERAGKILTGDSAEFFPGEERFFVRENVRLSDAAGTLSVSGDVAEGKVDARVVEIVATKPRAELRDEGAPVAVSVRMPSMLGKDGNAAARGSDAPPAKVRSRRIVVEAFPDRNVVSFFDEVNFSDAGIRIAADRFVAETDPDAEGSLLLDVSPEDSARREIRVRSAVAEGNVRAEHSGRILTCGRADLFPQQNFVRLTGEPKVDVPEEKFSLTGDRADIFSARDQIDVYSAEGDDPARRRVSATLPAVSELAGAAAEKSGADAATEIVGDRLRLTRSAPGENCVDVFGNVVLRSKMTSGNLDGSCDRLIVFADAADDAGTPGASAGAASRIRKIIADGNVELEQNGYELSGGRAEITPSVRLREWREEDRVADDGGNDPFVVVVGPGENGGARPRITFSSDAAGGVSPLSFARGNDAAEENSGDPAGEKSSAAPEKTTLESDRMELIAGEKTRARFFLRGNVDFRTEGGASGRCDEVEGLLAPPAAAASAEAPRFEAKEVVCRGNIRFEQDGGKGRGSVLEIFPQEDRAVLSGDAAFRDKDGMELYPGNDRFVFDLEKKQLITGEAADAAGGGVPAQVARPQIIIPKGSRNVFVIPKSVSGDSEEK</sequence>
<comment type="caution">
    <text evidence="4">The sequence shown here is derived from an EMBL/GenBank/DDBJ whole genome shotgun (WGS) entry which is preliminary data.</text>
</comment>
<evidence type="ECO:0008006" key="6">
    <source>
        <dbReference type="Google" id="ProtNLM"/>
    </source>
</evidence>
<evidence type="ECO:0000313" key="5">
    <source>
        <dbReference type="Proteomes" id="UP000886812"/>
    </source>
</evidence>
<dbReference type="PANTHER" id="PTHR36504:SF1">
    <property type="entry name" value="LIPOPOLYSACCHARIDE EXPORT SYSTEM PROTEIN LPTA"/>
    <property type="match status" value="1"/>
</dbReference>
<keyword evidence="1 3" id="KW-0732">Signal</keyword>
<feature type="region of interest" description="Disordered" evidence="2">
    <location>
        <begin position="647"/>
        <end position="679"/>
    </location>
</feature>
<evidence type="ECO:0000313" key="4">
    <source>
        <dbReference type="EMBL" id="HIV04874.1"/>
    </source>
</evidence>
<dbReference type="GO" id="GO:0017089">
    <property type="term" value="F:glycolipid transfer activity"/>
    <property type="evidence" value="ECO:0007669"/>
    <property type="project" value="TreeGrafter"/>
</dbReference>
<dbReference type="InterPro" id="IPR052037">
    <property type="entry name" value="LPS_export_LptA"/>
</dbReference>
<evidence type="ECO:0000256" key="1">
    <source>
        <dbReference type="ARBA" id="ARBA00022729"/>
    </source>
</evidence>
<feature type="chain" id="PRO_5039722203" description="Organic solvent tolerance-like N-terminal domain-containing protein" evidence="3">
    <location>
        <begin position="24"/>
        <end position="846"/>
    </location>
</feature>
<reference evidence="4" key="1">
    <citation type="submission" date="2020-10" db="EMBL/GenBank/DDBJ databases">
        <authorList>
            <person name="Gilroy R."/>
        </authorList>
    </citation>
    <scope>NUCLEOTIDE SEQUENCE</scope>
    <source>
        <strain evidence="4">10669</strain>
    </source>
</reference>
<evidence type="ECO:0000256" key="3">
    <source>
        <dbReference type="SAM" id="SignalP"/>
    </source>
</evidence>
<dbReference type="AlphaFoldDB" id="A0A9D1NKK9"/>
<dbReference type="Proteomes" id="UP000886812">
    <property type="component" value="Unassembled WGS sequence"/>
</dbReference>
<name>A0A9D1NKK9_9BACT</name>
<proteinExistence type="predicted"/>
<dbReference type="EMBL" id="DVOG01000185">
    <property type="protein sequence ID" value="HIV04874.1"/>
    <property type="molecule type" value="Genomic_DNA"/>
</dbReference>
<evidence type="ECO:0000256" key="2">
    <source>
        <dbReference type="SAM" id="MobiDB-lite"/>
    </source>
</evidence>
<dbReference type="GO" id="GO:0009279">
    <property type="term" value="C:cell outer membrane"/>
    <property type="evidence" value="ECO:0007669"/>
    <property type="project" value="TreeGrafter"/>
</dbReference>
<feature type="signal peptide" evidence="3">
    <location>
        <begin position="1"/>
        <end position="23"/>
    </location>
</feature>